<reference evidence="1" key="2">
    <citation type="journal article" date="2015" name="Fish Shellfish Immunol.">
        <title>Early steps in the European eel (Anguilla anguilla)-Vibrio vulnificus interaction in the gills: Role of the RtxA13 toxin.</title>
        <authorList>
            <person name="Callol A."/>
            <person name="Pajuelo D."/>
            <person name="Ebbesson L."/>
            <person name="Teles M."/>
            <person name="MacKenzie S."/>
            <person name="Amaro C."/>
        </authorList>
    </citation>
    <scope>NUCLEOTIDE SEQUENCE</scope>
</reference>
<evidence type="ECO:0000313" key="1">
    <source>
        <dbReference type="EMBL" id="JAH35833.1"/>
    </source>
</evidence>
<sequence>MEFFKYFKKPKRIKGTSLLYLTIRFLMQIYCKTRRQLHLLGDCSTQHSTVLIN</sequence>
<proteinExistence type="predicted"/>
<dbReference type="AlphaFoldDB" id="A0A0E9S5N4"/>
<protein>
    <submittedName>
        <fullName evidence="1">Uncharacterized protein</fullName>
    </submittedName>
</protein>
<reference evidence="1" key="1">
    <citation type="submission" date="2014-11" db="EMBL/GenBank/DDBJ databases">
        <authorList>
            <person name="Amaro Gonzalez C."/>
        </authorList>
    </citation>
    <scope>NUCLEOTIDE SEQUENCE</scope>
</reference>
<accession>A0A0E9S5N4</accession>
<organism evidence="1">
    <name type="scientific">Anguilla anguilla</name>
    <name type="common">European freshwater eel</name>
    <name type="synonym">Muraena anguilla</name>
    <dbReference type="NCBI Taxonomy" id="7936"/>
    <lineage>
        <taxon>Eukaryota</taxon>
        <taxon>Metazoa</taxon>
        <taxon>Chordata</taxon>
        <taxon>Craniata</taxon>
        <taxon>Vertebrata</taxon>
        <taxon>Euteleostomi</taxon>
        <taxon>Actinopterygii</taxon>
        <taxon>Neopterygii</taxon>
        <taxon>Teleostei</taxon>
        <taxon>Anguilliformes</taxon>
        <taxon>Anguillidae</taxon>
        <taxon>Anguilla</taxon>
    </lineage>
</organism>
<name>A0A0E9S5N4_ANGAN</name>
<dbReference type="EMBL" id="GBXM01072744">
    <property type="protein sequence ID" value="JAH35833.1"/>
    <property type="molecule type" value="Transcribed_RNA"/>
</dbReference>